<dbReference type="InterPro" id="IPR001034">
    <property type="entry name" value="DeoR_HTH"/>
</dbReference>
<evidence type="ECO:0000256" key="1">
    <source>
        <dbReference type="ARBA" id="ARBA00023015"/>
    </source>
</evidence>
<dbReference type="SUPFAM" id="SSF46785">
    <property type="entry name" value="Winged helix' DNA-binding domain"/>
    <property type="match status" value="1"/>
</dbReference>
<evidence type="ECO:0000313" key="5">
    <source>
        <dbReference type="Proteomes" id="UP000616595"/>
    </source>
</evidence>
<dbReference type="InterPro" id="IPR013196">
    <property type="entry name" value="HTH_11"/>
</dbReference>
<accession>A0A923HTJ7</accession>
<dbReference type="PANTHER" id="PTHR34580:SF1">
    <property type="entry name" value="PROTEIN PAFC"/>
    <property type="match status" value="1"/>
</dbReference>
<evidence type="ECO:0000313" key="4">
    <source>
        <dbReference type="EMBL" id="MBC3888374.1"/>
    </source>
</evidence>
<dbReference type="InterPro" id="IPR051534">
    <property type="entry name" value="CBASS_pafABC_assoc_protein"/>
</dbReference>
<dbReference type="Pfam" id="PF13280">
    <property type="entry name" value="WYL"/>
    <property type="match status" value="1"/>
</dbReference>
<evidence type="ECO:0000259" key="3">
    <source>
        <dbReference type="PROSITE" id="PS51000"/>
    </source>
</evidence>
<dbReference type="InterPro" id="IPR036390">
    <property type="entry name" value="WH_DNA-bd_sf"/>
</dbReference>
<proteinExistence type="predicted"/>
<dbReference type="PROSITE" id="PS51000">
    <property type="entry name" value="HTH_DEOR_2"/>
    <property type="match status" value="1"/>
</dbReference>
<evidence type="ECO:0000256" key="2">
    <source>
        <dbReference type="ARBA" id="ARBA00023163"/>
    </source>
</evidence>
<dbReference type="Proteomes" id="UP000616595">
    <property type="component" value="Unassembled WGS sequence"/>
</dbReference>
<organism evidence="4 5">
    <name type="scientific">Acetobacterium paludosum</name>
    <dbReference type="NCBI Taxonomy" id="52693"/>
    <lineage>
        <taxon>Bacteria</taxon>
        <taxon>Bacillati</taxon>
        <taxon>Bacillota</taxon>
        <taxon>Clostridia</taxon>
        <taxon>Eubacteriales</taxon>
        <taxon>Eubacteriaceae</taxon>
        <taxon>Acetobacterium</taxon>
    </lineage>
</organism>
<comment type="caution">
    <text evidence="4">The sequence shown here is derived from an EMBL/GenBank/DDBJ whole genome shotgun (WGS) entry which is preliminary data.</text>
</comment>
<reference evidence="4" key="2">
    <citation type="submission" date="2020-10" db="EMBL/GenBank/DDBJ databases">
        <title>Comparative genomics of the Acetobacterium genus.</title>
        <authorList>
            <person name="Marshall C."/>
            <person name="May H."/>
            <person name="Norman S."/>
        </authorList>
    </citation>
    <scope>NUCLEOTIDE SEQUENCE</scope>
    <source>
        <strain evidence="4">DER-2019</strain>
    </source>
</reference>
<sequence>MQINRLFEIVYILLDKKTVTARELSEHFEVSQRTIYRDVEVLSQTGIPIYTTKGKGGGISILSEFVFNKSILSDTEQNEIISALQSLNALNGSSVDPILNKMATLFNKNSSNWIDVDFSRWGSDEMEKEKFKLIKTGILDKKVLDFNYYSSYGEKSTRLIEPLKLMFKGQSWYLYGYCRLKCDYRIFKITRIRNINMKDETFERETPENIWTETDSGYESRTVNLVLKFDAEMAYRLYDEFSAEDIKTNPDGSFIVKTCMPEANWVYGYLMSYGERVEVLEPERMKRKIAEKYQKALKKYL</sequence>
<dbReference type="PIRSF" id="PIRSF016838">
    <property type="entry name" value="PafC"/>
    <property type="match status" value="1"/>
</dbReference>
<keyword evidence="2" id="KW-0804">Transcription</keyword>
<dbReference type="PROSITE" id="PS52050">
    <property type="entry name" value="WYL"/>
    <property type="match status" value="1"/>
</dbReference>
<gene>
    <name evidence="4" type="ORF">GH810_08635</name>
</gene>
<dbReference type="InterPro" id="IPR057727">
    <property type="entry name" value="WCX_dom"/>
</dbReference>
<dbReference type="Pfam" id="PF25583">
    <property type="entry name" value="WCX"/>
    <property type="match status" value="1"/>
</dbReference>
<keyword evidence="1" id="KW-0805">Transcription regulation</keyword>
<dbReference type="Gene3D" id="1.10.10.10">
    <property type="entry name" value="Winged helix-like DNA-binding domain superfamily/Winged helix DNA-binding domain"/>
    <property type="match status" value="1"/>
</dbReference>
<dbReference type="InterPro" id="IPR036388">
    <property type="entry name" value="WH-like_DNA-bd_sf"/>
</dbReference>
<dbReference type="AlphaFoldDB" id="A0A923HTJ7"/>
<dbReference type="PANTHER" id="PTHR34580">
    <property type="match status" value="1"/>
</dbReference>
<dbReference type="GO" id="GO:0003700">
    <property type="term" value="F:DNA-binding transcription factor activity"/>
    <property type="evidence" value="ECO:0007669"/>
    <property type="project" value="InterPro"/>
</dbReference>
<dbReference type="Pfam" id="PF08279">
    <property type="entry name" value="HTH_11"/>
    <property type="match status" value="1"/>
</dbReference>
<keyword evidence="5" id="KW-1185">Reference proteome</keyword>
<dbReference type="OrthoDB" id="9815009at2"/>
<dbReference type="RefSeq" id="WP_148567840.1">
    <property type="nucleotide sequence ID" value="NZ_RXYA01000013.1"/>
</dbReference>
<dbReference type="InterPro" id="IPR026881">
    <property type="entry name" value="WYL_dom"/>
</dbReference>
<dbReference type="InterPro" id="IPR028349">
    <property type="entry name" value="PafC-like"/>
</dbReference>
<feature type="domain" description="HTH deoR-type" evidence="3">
    <location>
        <begin position="2"/>
        <end position="60"/>
    </location>
</feature>
<name>A0A923HTJ7_9FIRM</name>
<reference evidence="4" key="1">
    <citation type="submission" date="2019-10" db="EMBL/GenBank/DDBJ databases">
        <authorList>
            <person name="Ross D.E."/>
            <person name="Gulliver D."/>
        </authorList>
    </citation>
    <scope>NUCLEOTIDE SEQUENCE</scope>
    <source>
        <strain evidence="4">DER-2019</strain>
    </source>
</reference>
<protein>
    <submittedName>
        <fullName evidence="4">WYL domain-containing protein</fullName>
    </submittedName>
</protein>
<dbReference type="EMBL" id="WJBD01000009">
    <property type="protein sequence ID" value="MBC3888374.1"/>
    <property type="molecule type" value="Genomic_DNA"/>
</dbReference>